<evidence type="ECO:0000259" key="2">
    <source>
        <dbReference type="SMART" id="SM00128"/>
    </source>
</evidence>
<feature type="compositionally biased region" description="Polar residues" evidence="1">
    <location>
        <begin position="395"/>
        <end position="409"/>
    </location>
</feature>
<feature type="region of interest" description="Disordered" evidence="1">
    <location>
        <begin position="663"/>
        <end position="687"/>
    </location>
</feature>
<feature type="compositionally biased region" description="Low complexity" evidence="1">
    <location>
        <begin position="444"/>
        <end position="458"/>
    </location>
</feature>
<dbReference type="PANTHER" id="PTHR11200">
    <property type="entry name" value="INOSITOL 5-PHOSPHATASE"/>
    <property type="match status" value="1"/>
</dbReference>
<feature type="compositionally biased region" description="Low complexity" evidence="1">
    <location>
        <begin position="760"/>
        <end position="778"/>
    </location>
</feature>
<dbReference type="SUPFAM" id="SSF56219">
    <property type="entry name" value="DNase I-like"/>
    <property type="match status" value="1"/>
</dbReference>
<dbReference type="GO" id="GO:0046856">
    <property type="term" value="P:phosphatidylinositol dephosphorylation"/>
    <property type="evidence" value="ECO:0007669"/>
    <property type="project" value="InterPro"/>
</dbReference>
<dbReference type="GO" id="GO:0004439">
    <property type="term" value="F:phosphatidylinositol-4,5-bisphosphate 5-phosphatase activity"/>
    <property type="evidence" value="ECO:0007669"/>
    <property type="project" value="TreeGrafter"/>
</dbReference>
<evidence type="ECO:0000256" key="1">
    <source>
        <dbReference type="SAM" id="MobiDB-lite"/>
    </source>
</evidence>
<keyword evidence="4" id="KW-1185">Reference proteome</keyword>
<dbReference type="SMART" id="SM00128">
    <property type="entry name" value="IPPc"/>
    <property type="match status" value="1"/>
</dbReference>
<feature type="compositionally biased region" description="Polar residues" evidence="1">
    <location>
        <begin position="673"/>
        <end position="687"/>
    </location>
</feature>
<evidence type="ECO:0000313" key="3">
    <source>
        <dbReference type="EMBL" id="WFD36262.1"/>
    </source>
</evidence>
<dbReference type="InterPro" id="IPR036691">
    <property type="entry name" value="Endo/exonu/phosph_ase_sf"/>
</dbReference>
<feature type="domain" description="Inositol polyphosphate-related phosphatase" evidence="2">
    <location>
        <begin position="415"/>
        <end position="712"/>
    </location>
</feature>
<dbReference type="Gene3D" id="3.60.10.10">
    <property type="entry name" value="Endonuclease/exonuclease/phosphatase"/>
    <property type="match status" value="1"/>
</dbReference>
<dbReference type="InterPro" id="IPR046985">
    <property type="entry name" value="IP5"/>
</dbReference>
<feature type="compositionally biased region" description="Polar residues" evidence="1">
    <location>
        <begin position="711"/>
        <end position="723"/>
    </location>
</feature>
<protein>
    <recommendedName>
        <fullName evidence="2">Inositol polyphosphate-related phosphatase domain-containing protein</fullName>
    </recommendedName>
</protein>
<feature type="region of interest" description="Disordered" evidence="1">
    <location>
        <begin position="435"/>
        <end position="474"/>
    </location>
</feature>
<dbReference type="Proteomes" id="UP001219933">
    <property type="component" value="Chromosome 4"/>
</dbReference>
<dbReference type="AlphaFoldDB" id="A0AAF0F0W4"/>
<feature type="region of interest" description="Disordered" evidence="1">
    <location>
        <begin position="833"/>
        <end position="857"/>
    </location>
</feature>
<feature type="region of interest" description="Disordered" evidence="1">
    <location>
        <begin position="760"/>
        <end position="780"/>
    </location>
</feature>
<name>A0AAF0F0W4_9BASI</name>
<dbReference type="InterPro" id="IPR000300">
    <property type="entry name" value="IPPc"/>
</dbReference>
<feature type="region of interest" description="Disordered" evidence="1">
    <location>
        <begin position="710"/>
        <end position="745"/>
    </location>
</feature>
<organism evidence="3 4">
    <name type="scientific">Malassezia cuniculi</name>
    <dbReference type="NCBI Taxonomy" id="948313"/>
    <lineage>
        <taxon>Eukaryota</taxon>
        <taxon>Fungi</taxon>
        <taxon>Dikarya</taxon>
        <taxon>Basidiomycota</taxon>
        <taxon>Ustilaginomycotina</taxon>
        <taxon>Malasseziomycetes</taxon>
        <taxon>Malasseziales</taxon>
        <taxon>Malasseziaceae</taxon>
        <taxon>Malassezia</taxon>
    </lineage>
</organism>
<reference evidence="3" key="1">
    <citation type="submission" date="2023-03" db="EMBL/GenBank/DDBJ databases">
        <title>Mating type loci evolution in Malassezia.</title>
        <authorList>
            <person name="Coelho M.A."/>
        </authorList>
    </citation>
    <scope>NUCLEOTIDE SEQUENCE</scope>
    <source>
        <strain evidence="3">CBS 11721</strain>
    </source>
</reference>
<sequence length="951" mass="106702">MAYLGLFATENAEAAAWGLDSDEDETDEEAQAAVDVRHSLAASINGAHIPGVSQPLVSAPISGTHHAPYSDMSMYHDEPNAWKHASDISVGGDESFIPLAEFPPLGPEFSAEEREQMTRRYQRRQWRQEKQAAALGWVKGKKIKPRRIRIANPRFWAVFSFVFLICGSNPIVPVPDRSAMEITTSPMGFNMNGTLIVRADNSAAWIPSHIKSLTATIALTKSSVTVAKGVLSGSFQHGGFEGQWDAANTEATTTDHTIPSDGAQRPQIKIRILTWNMHNQIPKGDLESILGNIGEYIAPPAHWDTALDSDDDEYDGRFVVGQEHLPRSDRIPPLPIDDAHPFHIFVVACQECPWSNNSILRQGLHTASDISTGVRKARSAHIDPDADTSVADESGVSSIPTSPTFGSHSDVQRVRGWTDACDEWLCRGQRIRPMPLSPVENTAQPPWQQQTQQQQQSRSRPHTPPPEEYKGAPTRLGPYTLVIKERMMGCYMAVYVWRGCLDRVRGASSNIVKSGLLAGRMGNKGAVGVSIKLGRTRLLFVNSHLAAHASKVDARIANINKIRTELDVDTFLPKNDPRRRLQDVTQRFDYSFWFGDMNFRIDATRKHADWLLMNKLYHRALEFDQLRGLLKSHRVLDGFTEEPIRFPPTYKFDVIKWQTQTKGATSDDEQDALSRQSSLTSTGTSFTAGSLSYPGARKRYWSFFRGASKQPDPSLTTQMQGLSTGELAPDLRRRESQTSLSKMSDSSSFAEDVFTSLELSRQQSHQSVSSNSSTQSSSNAKMKATAAAIKQVYDTSAKQRVPSWCDRVLWRSTIPVRKDTDNRWRRNTEDLCREMNHNNQRQQTESSHDNTRSTRASQSLGPVMQSFVNHFRAPVDWIQTNRDKKLREHNEHQLELQLEANAQLPTKPVLYGPRRGEVFTMTYRSLEDREMQILEGRSDHRPVIYACAVGI</sequence>
<proteinExistence type="predicted"/>
<accession>A0AAF0F0W4</accession>
<dbReference type="Pfam" id="PF22669">
    <property type="entry name" value="Exo_endo_phos2"/>
    <property type="match status" value="2"/>
</dbReference>
<evidence type="ECO:0000313" key="4">
    <source>
        <dbReference type="Proteomes" id="UP001219933"/>
    </source>
</evidence>
<dbReference type="PANTHER" id="PTHR11200:SF275">
    <property type="entry name" value="LD06095P"/>
    <property type="match status" value="1"/>
</dbReference>
<gene>
    <name evidence="3" type="ORF">MCUN1_003140</name>
</gene>
<dbReference type="EMBL" id="CP119880">
    <property type="protein sequence ID" value="WFD36262.1"/>
    <property type="molecule type" value="Genomic_DNA"/>
</dbReference>
<feature type="region of interest" description="Disordered" evidence="1">
    <location>
        <begin position="376"/>
        <end position="411"/>
    </location>
</feature>